<name>A0ABU9B3E5_9BURK</name>
<feature type="domain" description="AAA+ ATPase" evidence="2">
    <location>
        <begin position="42"/>
        <end position="207"/>
    </location>
</feature>
<feature type="region of interest" description="Disordered" evidence="1">
    <location>
        <begin position="363"/>
        <end position="391"/>
    </location>
</feature>
<dbReference type="PANTHER" id="PTHR35894">
    <property type="entry name" value="GENERAL SECRETION PATHWAY PROTEIN A-RELATED"/>
    <property type="match status" value="1"/>
</dbReference>
<accession>A0ABU9B3E5</accession>
<dbReference type="Pfam" id="PF13401">
    <property type="entry name" value="AAA_22"/>
    <property type="match status" value="1"/>
</dbReference>
<dbReference type="RefSeq" id="WP_341372186.1">
    <property type="nucleotide sequence ID" value="NZ_JBBUTF010000001.1"/>
</dbReference>
<evidence type="ECO:0000313" key="4">
    <source>
        <dbReference type="Proteomes" id="UP001368500"/>
    </source>
</evidence>
<dbReference type="InterPro" id="IPR003593">
    <property type="entry name" value="AAA+_ATPase"/>
</dbReference>
<dbReference type="SUPFAM" id="SSF52540">
    <property type="entry name" value="P-loop containing nucleoside triphosphate hydrolases"/>
    <property type="match status" value="1"/>
</dbReference>
<protein>
    <submittedName>
        <fullName evidence="3">XrtA/PEP-CTERM system-associated ATPase</fullName>
    </submittedName>
</protein>
<reference evidence="3 4" key="1">
    <citation type="submission" date="2024-04" db="EMBL/GenBank/DDBJ databases">
        <title>Novel species of the genus Ideonella isolated from streams.</title>
        <authorList>
            <person name="Lu H."/>
        </authorList>
    </citation>
    <scope>NUCLEOTIDE SEQUENCE [LARGE SCALE GENOMIC DNA]</scope>
    <source>
        <strain evidence="3 4">BYS139W</strain>
    </source>
</reference>
<keyword evidence="4" id="KW-1185">Reference proteome</keyword>
<dbReference type="Gene3D" id="3.40.50.300">
    <property type="entry name" value="P-loop containing nucleotide triphosphate hydrolases"/>
    <property type="match status" value="1"/>
</dbReference>
<dbReference type="PANTHER" id="PTHR35894:SF1">
    <property type="entry name" value="PHOSPHORIBULOKINASE _ URIDINE KINASE FAMILY"/>
    <property type="match status" value="1"/>
</dbReference>
<dbReference type="InterPro" id="IPR027417">
    <property type="entry name" value="P-loop_NTPase"/>
</dbReference>
<evidence type="ECO:0000259" key="2">
    <source>
        <dbReference type="SMART" id="SM00382"/>
    </source>
</evidence>
<dbReference type="EMBL" id="JBBUTF010000001">
    <property type="protein sequence ID" value="MEK8024399.1"/>
    <property type="molecule type" value="Genomic_DNA"/>
</dbReference>
<dbReference type="SMART" id="SM00382">
    <property type="entry name" value="AAA"/>
    <property type="match status" value="1"/>
</dbReference>
<dbReference type="Proteomes" id="UP001368500">
    <property type="component" value="Unassembled WGS sequence"/>
</dbReference>
<sequence length="391" mass="42960">MYESFYGLSNKPFQLNPDPSFYFGSKQHRRAKAYLDYGVSRNEGFIVITGEIGAGKTTILRTLIESLHGSNVVVGHLVTTQLGAEDTLRMVGASFGFKVKDVPKSELLITLEAFLISQTSKGKRCLLIVDEAQNLTPRAVEELRMLSNFQFGNQALLQSFLVGQPEFREILQRPEMEQFRQRVAATCHIGPLDRDETQHYIEHRLKCAGAAGKPSFEDGVFDSIFKASGGIPRRINTLCDRLLLAGFLAGKTHLEVADAQEVVKEFAQESEVPSRPVTAAEPAREGLAATAPLTTAGALDVDLSRLQLEPAAADTMSRQISRLSSEQRADQLQRLERGLHRLERSNLQVLALLQQLVQAVRRQGPGGAALSEPMPLAAPTPPNGSTEEQDK</sequence>
<comment type="caution">
    <text evidence="3">The sequence shown here is derived from an EMBL/GenBank/DDBJ whole genome shotgun (WGS) entry which is preliminary data.</text>
</comment>
<evidence type="ECO:0000313" key="3">
    <source>
        <dbReference type="EMBL" id="MEK8024399.1"/>
    </source>
</evidence>
<dbReference type="InterPro" id="IPR052026">
    <property type="entry name" value="ExeA_AAA_ATPase_DNA-bind"/>
</dbReference>
<organism evidence="3 4">
    <name type="scientific">Pseudaquabacterium rugosum</name>
    <dbReference type="NCBI Taxonomy" id="2984194"/>
    <lineage>
        <taxon>Bacteria</taxon>
        <taxon>Pseudomonadati</taxon>
        <taxon>Pseudomonadota</taxon>
        <taxon>Betaproteobacteria</taxon>
        <taxon>Burkholderiales</taxon>
        <taxon>Sphaerotilaceae</taxon>
        <taxon>Pseudaquabacterium</taxon>
    </lineage>
</organism>
<gene>
    <name evidence="3" type="ORF">AACH11_00255</name>
</gene>
<dbReference type="CDD" id="cd00009">
    <property type="entry name" value="AAA"/>
    <property type="match status" value="1"/>
</dbReference>
<proteinExistence type="predicted"/>
<dbReference type="InterPro" id="IPR049945">
    <property type="entry name" value="AAA_22"/>
</dbReference>
<dbReference type="NCBIfam" id="TIGR03015">
    <property type="entry name" value="pepcterm_ATPase"/>
    <property type="match status" value="1"/>
</dbReference>
<evidence type="ECO:0000256" key="1">
    <source>
        <dbReference type="SAM" id="MobiDB-lite"/>
    </source>
</evidence>
<dbReference type="InterPro" id="IPR017466">
    <property type="entry name" value="XrtA-assoc_ATPase-like"/>
</dbReference>